<dbReference type="EMBL" id="JAUESC010000004">
    <property type="protein sequence ID" value="KAK0595478.1"/>
    <property type="molecule type" value="Genomic_DNA"/>
</dbReference>
<evidence type="ECO:0000256" key="1">
    <source>
        <dbReference type="SAM" id="MobiDB-lite"/>
    </source>
</evidence>
<proteinExistence type="predicted"/>
<dbReference type="AlphaFoldDB" id="A0AA39SR73"/>
<feature type="region of interest" description="Disordered" evidence="1">
    <location>
        <begin position="110"/>
        <end position="132"/>
    </location>
</feature>
<comment type="caution">
    <text evidence="2">The sequence shown here is derived from an EMBL/GenBank/DDBJ whole genome shotgun (WGS) entry which is preliminary data.</text>
</comment>
<protein>
    <submittedName>
        <fullName evidence="2">Uncharacterized protein</fullName>
    </submittedName>
</protein>
<evidence type="ECO:0000313" key="2">
    <source>
        <dbReference type="EMBL" id="KAK0595478.1"/>
    </source>
</evidence>
<accession>A0AA39SR73</accession>
<sequence length="237" mass="26428">MNDFFLVGIKSPLHDPCDQIGRLCGLCRRPSSPPGDGVSCHKLREVLSSTPPLPDLRLPTDVLAPPSDGFYRHQILGILQLLLMMGPSIDMKMHLPFEWIGTGTAEAARTVESGSDPVHRSSDLNPPPSYPGPIDPSVLYDQKLHISSAIWEGQDRGPLRCHEHTSKIDGWKLLKKQIDKLLTEEDPCAGVKSVVKKRLPKRVRQIREYYFLPWRSLPSTGRALPVELVPGCCWRSG</sequence>
<dbReference type="Proteomes" id="UP001168877">
    <property type="component" value="Unassembled WGS sequence"/>
</dbReference>
<gene>
    <name evidence="2" type="ORF">LWI29_007073</name>
</gene>
<keyword evidence="3" id="KW-1185">Reference proteome</keyword>
<reference evidence="2" key="2">
    <citation type="submission" date="2023-06" db="EMBL/GenBank/DDBJ databases">
        <authorList>
            <person name="Swenson N.G."/>
            <person name="Wegrzyn J.L."/>
            <person name="Mcevoy S.L."/>
        </authorList>
    </citation>
    <scope>NUCLEOTIDE SEQUENCE</scope>
    <source>
        <strain evidence="2">NS2018</strain>
        <tissue evidence="2">Leaf</tissue>
    </source>
</reference>
<organism evidence="2 3">
    <name type="scientific">Acer saccharum</name>
    <name type="common">Sugar maple</name>
    <dbReference type="NCBI Taxonomy" id="4024"/>
    <lineage>
        <taxon>Eukaryota</taxon>
        <taxon>Viridiplantae</taxon>
        <taxon>Streptophyta</taxon>
        <taxon>Embryophyta</taxon>
        <taxon>Tracheophyta</taxon>
        <taxon>Spermatophyta</taxon>
        <taxon>Magnoliopsida</taxon>
        <taxon>eudicotyledons</taxon>
        <taxon>Gunneridae</taxon>
        <taxon>Pentapetalae</taxon>
        <taxon>rosids</taxon>
        <taxon>malvids</taxon>
        <taxon>Sapindales</taxon>
        <taxon>Sapindaceae</taxon>
        <taxon>Hippocastanoideae</taxon>
        <taxon>Acereae</taxon>
        <taxon>Acer</taxon>
    </lineage>
</organism>
<name>A0AA39SR73_ACESA</name>
<reference evidence="2" key="1">
    <citation type="journal article" date="2022" name="Plant J.">
        <title>Strategies of tolerance reflected in two North American maple genomes.</title>
        <authorList>
            <person name="McEvoy S.L."/>
            <person name="Sezen U.U."/>
            <person name="Trouern-Trend A."/>
            <person name="McMahon S.M."/>
            <person name="Schaberg P.G."/>
            <person name="Yang J."/>
            <person name="Wegrzyn J.L."/>
            <person name="Swenson N.G."/>
        </authorList>
    </citation>
    <scope>NUCLEOTIDE SEQUENCE</scope>
    <source>
        <strain evidence="2">NS2018</strain>
    </source>
</reference>
<evidence type="ECO:0000313" key="3">
    <source>
        <dbReference type="Proteomes" id="UP001168877"/>
    </source>
</evidence>